<protein>
    <submittedName>
        <fullName evidence="4">FAD-binding oxidoreductase</fullName>
    </submittedName>
</protein>
<dbReference type="GO" id="GO:0005737">
    <property type="term" value="C:cytoplasm"/>
    <property type="evidence" value="ECO:0007669"/>
    <property type="project" value="TreeGrafter"/>
</dbReference>
<reference evidence="4" key="1">
    <citation type="submission" date="2020-10" db="EMBL/GenBank/DDBJ databases">
        <title>De novo genome project of the cellulose decomposer Thermobifida halotolerans type strain.</title>
        <authorList>
            <person name="Nagy I."/>
            <person name="Horvath B."/>
            <person name="Kukolya J."/>
            <person name="Nagy I."/>
            <person name="Orsini M."/>
        </authorList>
    </citation>
    <scope>NUCLEOTIDE SEQUENCE</scope>
    <source>
        <strain evidence="4">DSM 44931</strain>
    </source>
</reference>
<dbReference type="PANTHER" id="PTHR13847">
    <property type="entry name" value="SARCOSINE DEHYDROGENASE-RELATED"/>
    <property type="match status" value="1"/>
</dbReference>
<dbReference type="KEGG" id="thao:NI17_003770"/>
<dbReference type="Gene3D" id="3.50.50.60">
    <property type="entry name" value="FAD/NAD(P)-binding domain"/>
    <property type="match status" value="1"/>
</dbReference>
<sequence>MGTADAVIVGAGVLGCATAFELARSGLRVVVLERGAPNREGSGTTAGNLHIQAIHTRRPGQEVPVDSARLLPVQHAAGLLWEDVETRLDADLEVRRNGGFMVAETPEQYAELRTKHRWETGIGLRTEVLDGDTARRELPLLGPSVTAATWCPHDGYANPLKTGPAYLAAARRHGARVHAFTPVTGLTRHTGAWRVHTAHDHYDTPVVVNAAGPWIAQVCALAGADVRMAPVAIQMHATVRVPPVLRHLVQHIGEGLSVKQVAAGNVLIGGGWPARRLDLAGRSEVSVESLVGNVDQAGRVLPFLAGLRLLRTWAGPLAATPDEMPLIGEVPGHTGLYVVGGTYAFTFAPLWAETLRRLVTGGRPRVDVTDFSPRRLMGTDRTAPKSRLPEGKTQC</sequence>
<feature type="domain" description="FAD dependent oxidoreductase" evidence="3">
    <location>
        <begin position="5"/>
        <end position="355"/>
    </location>
</feature>
<dbReference type="PANTHER" id="PTHR13847:SF287">
    <property type="entry name" value="FAD-DEPENDENT OXIDOREDUCTASE DOMAIN-CONTAINING PROTEIN 1"/>
    <property type="match status" value="1"/>
</dbReference>
<dbReference type="InterPro" id="IPR006076">
    <property type="entry name" value="FAD-dep_OxRdtase"/>
</dbReference>
<proteinExistence type="predicted"/>
<evidence type="ECO:0000256" key="1">
    <source>
        <dbReference type="ARBA" id="ARBA00023002"/>
    </source>
</evidence>
<feature type="region of interest" description="Disordered" evidence="2">
    <location>
        <begin position="369"/>
        <end position="395"/>
    </location>
</feature>
<accession>A0AA97M4R3</accession>
<evidence type="ECO:0000256" key="2">
    <source>
        <dbReference type="SAM" id="MobiDB-lite"/>
    </source>
</evidence>
<dbReference type="SUPFAM" id="SSF51905">
    <property type="entry name" value="FAD/NAD(P)-binding domain"/>
    <property type="match status" value="1"/>
</dbReference>
<dbReference type="Gene3D" id="3.30.9.10">
    <property type="entry name" value="D-Amino Acid Oxidase, subunit A, domain 2"/>
    <property type="match status" value="1"/>
</dbReference>
<keyword evidence="5" id="KW-1185">Reference proteome</keyword>
<evidence type="ECO:0000313" key="5">
    <source>
        <dbReference type="Proteomes" id="UP000265719"/>
    </source>
</evidence>
<evidence type="ECO:0000259" key="3">
    <source>
        <dbReference type="Pfam" id="PF01266"/>
    </source>
</evidence>
<dbReference type="RefSeq" id="WP_119267604.1">
    <property type="nucleotide sequence ID" value="NZ_CP063196.1"/>
</dbReference>
<dbReference type="Proteomes" id="UP000265719">
    <property type="component" value="Chromosome"/>
</dbReference>
<dbReference type="EMBL" id="CP063196">
    <property type="protein sequence ID" value="UOE20366.1"/>
    <property type="molecule type" value="Genomic_DNA"/>
</dbReference>
<evidence type="ECO:0000313" key="4">
    <source>
        <dbReference type="EMBL" id="UOE20366.1"/>
    </source>
</evidence>
<gene>
    <name evidence="4" type="ORF">NI17_003770</name>
</gene>
<dbReference type="AlphaFoldDB" id="A0AA97M4R3"/>
<dbReference type="Pfam" id="PF01266">
    <property type="entry name" value="DAO"/>
    <property type="match status" value="1"/>
</dbReference>
<keyword evidence="1" id="KW-0560">Oxidoreductase</keyword>
<organism evidence="4 5">
    <name type="scientific">Thermobifida halotolerans</name>
    <dbReference type="NCBI Taxonomy" id="483545"/>
    <lineage>
        <taxon>Bacteria</taxon>
        <taxon>Bacillati</taxon>
        <taxon>Actinomycetota</taxon>
        <taxon>Actinomycetes</taxon>
        <taxon>Streptosporangiales</taxon>
        <taxon>Nocardiopsidaceae</taxon>
        <taxon>Thermobifida</taxon>
    </lineage>
</organism>
<name>A0AA97M4R3_9ACTN</name>
<dbReference type="GO" id="GO:0016491">
    <property type="term" value="F:oxidoreductase activity"/>
    <property type="evidence" value="ECO:0007669"/>
    <property type="project" value="UniProtKB-KW"/>
</dbReference>
<dbReference type="InterPro" id="IPR036188">
    <property type="entry name" value="FAD/NAD-bd_sf"/>
</dbReference>